<keyword evidence="1" id="KW-0812">Transmembrane</keyword>
<name>A0A1G2Q3Y0_9BACT</name>
<dbReference type="AlphaFoldDB" id="A0A1G2Q3Y0"/>
<sequence>MEQVLDWLTKIGQVVIKYLPANYVNMLDRTLPVWAIGLGAAVIMAFMLKLITSMIFKIILWGALIIIFLIILQSFDVPIFDMITNIGK</sequence>
<feature type="transmembrane region" description="Helical" evidence="1">
    <location>
        <begin position="31"/>
        <end position="51"/>
    </location>
</feature>
<evidence type="ECO:0000313" key="2">
    <source>
        <dbReference type="EMBL" id="OHA55267.1"/>
    </source>
</evidence>
<feature type="transmembrane region" description="Helical" evidence="1">
    <location>
        <begin position="58"/>
        <end position="75"/>
    </location>
</feature>
<proteinExistence type="predicted"/>
<reference evidence="2 3" key="1">
    <citation type="journal article" date="2016" name="Nat. Commun.">
        <title>Thousands of microbial genomes shed light on interconnected biogeochemical processes in an aquifer system.</title>
        <authorList>
            <person name="Anantharaman K."/>
            <person name="Brown C.T."/>
            <person name="Hug L.A."/>
            <person name="Sharon I."/>
            <person name="Castelle C.J."/>
            <person name="Probst A.J."/>
            <person name="Thomas B.C."/>
            <person name="Singh A."/>
            <person name="Wilkins M.J."/>
            <person name="Karaoz U."/>
            <person name="Brodie E.L."/>
            <person name="Williams K.H."/>
            <person name="Hubbard S.S."/>
            <person name="Banfield J.F."/>
        </authorList>
    </citation>
    <scope>NUCLEOTIDE SEQUENCE [LARGE SCALE GENOMIC DNA]</scope>
</reference>
<dbReference type="EMBL" id="MHTB01000019">
    <property type="protein sequence ID" value="OHA55267.1"/>
    <property type="molecule type" value="Genomic_DNA"/>
</dbReference>
<gene>
    <name evidence="2" type="ORF">A2226_01815</name>
</gene>
<accession>A0A1G2Q3Y0</accession>
<keyword evidence="1" id="KW-1133">Transmembrane helix</keyword>
<comment type="caution">
    <text evidence="2">The sequence shown here is derived from an EMBL/GenBank/DDBJ whole genome shotgun (WGS) entry which is preliminary data.</text>
</comment>
<organism evidence="2 3">
    <name type="scientific">Candidatus Veblenbacteria bacterium RIFOXYA2_FULL_43_9</name>
    <dbReference type="NCBI Taxonomy" id="1802425"/>
    <lineage>
        <taxon>Bacteria</taxon>
        <taxon>Candidatus Vebleniibacteriota</taxon>
    </lineage>
</organism>
<keyword evidence="1" id="KW-0472">Membrane</keyword>
<protein>
    <submittedName>
        <fullName evidence="2">Uncharacterized protein</fullName>
    </submittedName>
</protein>
<evidence type="ECO:0000256" key="1">
    <source>
        <dbReference type="SAM" id="Phobius"/>
    </source>
</evidence>
<dbReference type="Proteomes" id="UP000178936">
    <property type="component" value="Unassembled WGS sequence"/>
</dbReference>
<evidence type="ECO:0000313" key="3">
    <source>
        <dbReference type="Proteomes" id="UP000178936"/>
    </source>
</evidence>